<proteinExistence type="predicted"/>
<evidence type="ECO:0000313" key="1">
    <source>
        <dbReference type="Proteomes" id="UP000887581"/>
    </source>
</evidence>
<keyword evidence="1" id="KW-1185">Reference proteome</keyword>
<evidence type="ECO:0000313" key="2">
    <source>
        <dbReference type="WBParaSite" id="sdigi.contig50.g2979.t1"/>
    </source>
</evidence>
<sequence>MEGRSSIKGSFLRDSSLHFVDCEVEALSSGGVAVGATWYSGCGDALDSSSTGVFLTVSLTLCSLKEEMEYAKMLGNSQRLPKP</sequence>
<reference evidence="2" key="1">
    <citation type="submission" date="2022-11" db="UniProtKB">
        <authorList>
            <consortium name="WormBaseParasite"/>
        </authorList>
    </citation>
    <scope>IDENTIFICATION</scope>
</reference>
<protein>
    <submittedName>
        <fullName evidence="2">Uncharacterized protein</fullName>
    </submittedName>
</protein>
<accession>A0A915PWI0</accession>
<dbReference type="WBParaSite" id="sdigi.contig50.g2979.t1">
    <property type="protein sequence ID" value="sdigi.contig50.g2979.t1"/>
    <property type="gene ID" value="sdigi.contig50.g2979"/>
</dbReference>
<dbReference type="Proteomes" id="UP000887581">
    <property type="component" value="Unplaced"/>
</dbReference>
<name>A0A915PWI0_9BILA</name>
<dbReference type="AlphaFoldDB" id="A0A915PWI0"/>
<organism evidence="1 2">
    <name type="scientific">Setaria digitata</name>
    <dbReference type="NCBI Taxonomy" id="48799"/>
    <lineage>
        <taxon>Eukaryota</taxon>
        <taxon>Metazoa</taxon>
        <taxon>Ecdysozoa</taxon>
        <taxon>Nematoda</taxon>
        <taxon>Chromadorea</taxon>
        <taxon>Rhabditida</taxon>
        <taxon>Spirurina</taxon>
        <taxon>Spiruromorpha</taxon>
        <taxon>Filarioidea</taxon>
        <taxon>Setariidae</taxon>
        <taxon>Setaria</taxon>
    </lineage>
</organism>